<dbReference type="RefSeq" id="WP_093231133.1">
    <property type="nucleotide sequence ID" value="NZ_FORR01000017.1"/>
</dbReference>
<dbReference type="STRING" id="46223.SAMN05421852_11747"/>
<proteinExistence type="predicted"/>
<reference evidence="2 3" key="1">
    <citation type="submission" date="2016-10" db="EMBL/GenBank/DDBJ databases">
        <authorList>
            <person name="de Groot N.N."/>
        </authorList>
    </citation>
    <scope>NUCLEOTIDE SEQUENCE [LARGE SCALE GENOMIC DNA]</scope>
    <source>
        <strain evidence="2 3">DSM 44778</strain>
    </source>
</reference>
<gene>
    <name evidence="2" type="ORF">SAMN05421852_11747</name>
</gene>
<evidence type="ECO:0000256" key="1">
    <source>
        <dbReference type="SAM" id="MobiDB-lite"/>
    </source>
</evidence>
<dbReference type="EMBL" id="FORR01000017">
    <property type="protein sequence ID" value="SFJ69540.1"/>
    <property type="molecule type" value="Genomic_DNA"/>
</dbReference>
<evidence type="ECO:0000313" key="3">
    <source>
        <dbReference type="Proteomes" id="UP000199545"/>
    </source>
</evidence>
<accession>A0A1I3TFY6</accession>
<keyword evidence="3" id="KW-1185">Reference proteome</keyword>
<name>A0A1I3TFY6_9BACL</name>
<sequence>MNWVYGSQYSIEKMAELAPCNYEQGDNGARNPSSSTRRGSKKSITRTTKINSTISFTLGRITFRLRVFFINPLRELGVILVKEKLGINFDEWKKWEARR</sequence>
<protein>
    <submittedName>
        <fullName evidence="2">Uncharacterized protein</fullName>
    </submittedName>
</protein>
<organism evidence="2 3">
    <name type="scientific">Thermoflavimicrobium dichotomicum</name>
    <dbReference type="NCBI Taxonomy" id="46223"/>
    <lineage>
        <taxon>Bacteria</taxon>
        <taxon>Bacillati</taxon>
        <taxon>Bacillota</taxon>
        <taxon>Bacilli</taxon>
        <taxon>Bacillales</taxon>
        <taxon>Thermoactinomycetaceae</taxon>
        <taxon>Thermoflavimicrobium</taxon>
    </lineage>
</organism>
<dbReference type="AlphaFoldDB" id="A0A1I3TFY6"/>
<feature type="region of interest" description="Disordered" evidence="1">
    <location>
        <begin position="22"/>
        <end position="45"/>
    </location>
</feature>
<dbReference type="Proteomes" id="UP000199545">
    <property type="component" value="Unassembled WGS sequence"/>
</dbReference>
<evidence type="ECO:0000313" key="2">
    <source>
        <dbReference type="EMBL" id="SFJ69540.1"/>
    </source>
</evidence>